<dbReference type="AlphaFoldDB" id="A0A8K0A4P2"/>
<dbReference type="GO" id="GO:0005524">
    <property type="term" value="F:ATP binding"/>
    <property type="evidence" value="ECO:0007669"/>
    <property type="project" value="UniProtKB-UniRule"/>
</dbReference>
<evidence type="ECO:0000256" key="10">
    <source>
        <dbReference type="ARBA" id="ARBA00023157"/>
    </source>
</evidence>
<feature type="coiled-coil region" evidence="20">
    <location>
        <begin position="512"/>
        <end position="539"/>
    </location>
</feature>
<dbReference type="GO" id="GO:0005737">
    <property type="term" value="C:cytoplasm"/>
    <property type="evidence" value="ECO:0007669"/>
    <property type="project" value="TreeGrafter"/>
</dbReference>
<evidence type="ECO:0000313" key="23">
    <source>
        <dbReference type="EMBL" id="CAH1269228.1"/>
    </source>
</evidence>
<dbReference type="GO" id="GO:0017148">
    <property type="term" value="P:negative regulation of translation"/>
    <property type="evidence" value="ECO:0007669"/>
    <property type="project" value="UniProtKB-KW"/>
</dbReference>
<proteinExistence type="inferred from homology"/>
<feature type="compositionally biased region" description="Basic and acidic residues" evidence="21">
    <location>
        <begin position="387"/>
        <end position="400"/>
    </location>
</feature>
<keyword evidence="11" id="KW-0652">Protein synthesis inhibitor</keyword>
<evidence type="ECO:0000256" key="9">
    <source>
        <dbReference type="ARBA" id="ARBA00022843"/>
    </source>
</evidence>
<dbReference type="PROSITE" id="PS00108">
    <property type="entry name" value="PROTEIN_KINASE_ST"/>
    <property type="match status" value="1"/>
</dbReference>
<dbReference type="GO" id="GO:0004694">
    <property type="term" value="F:eukaryotic translation initiation factor 2alpha kinase activity"/>
    <property type="evidence" value="ECO:0007669"/>
    <property type="project" value="TreeGrafter"/>
</dbReference>
<feature type="coiled-coil region" evidence="20">
    <location>
        <begin position="929"/>
        <end position="963"/>
    </location>
</feature>
<evidence type="ECO:0000259" key="22">
    <source>
        <dbReference type="PROSITE" id="PS50011"/>
    </source>
</evidence>
<dbReference type="GO" id="GO:0005634">
    <property type="term" value="C:nucleus"/>
    <property type="evidence" value="ECO:0007669"/>
    <property type="project" value="TreeGrafter"/>
</dbReference>
<keyword evidence="20" id="KW-0175">Coiled coil</keyword>
<dbReference type="FunFam" id="1.10.510.10:FF:001797">
    <property type="entry name" value="Eukaryotic translation initiation factor 2-alpha kinase-like protein"/>
    <property type="match status" value="1"/>
</dbReference>
<evidence type="ECO:0000256" key="6">
    <source>
        <dbReference type="ARBA" id="ARBA00022741"/>
    </source>
</evidence>
<keyword evidence="6 19" id="KW-0547">Nucleotide-binding</keyword>
<feature type="compositionally biased region" description="Basic and acidic residues" evidence="21">
    <location>
        <begin position="341"/>
        <end position="359"/>
    </location>
</feature>
<keyword evidence="10" id="KW-1015">Disulfide bond</keyword>
<dbReference type="InterPro" id="IPR017441">
    <property type="entry name" value="Protein_kinase_ATP_BS"/>
</dbReference>
<keyword evidence="9" id="KW-0832">Ubl conjugation</keyword>
<evidence type="ECO:0000313" key="24">
    <source>
        <dbReference type="Proteomes" id="UP000838412"/>
    </source>
</evidence>
<evidence type="ECO:0000256" key="1">
    <source>
        <dbReference type="ARBA" id="ARBA00012513"/>
    </source>
</evidence>
<feature type="region of interest" description="Disordered" evidence="21">
    <location>
        <begin position="805"/>
        <end position="832"/>
    </location>
</feature>
<feature type="compositionally biased region" description="Basic and acidic residues" evidence="21">
    <location>
        <begin position="317"/>
        <end position="328"/>
    </location>
</feature>
<comment type="subunit">
    <text evidence="16">Synthesized in an inactive form that binds to the N-terminal domain of CDC37. Has to be associated with a multiprotein complex containing Hsp90, CDC37 and PPP5C for maturation and activation by autophosphorylation. The phosphatase PPP5C modulates this activation. Homodimer; homodimerizes in presence of heme, forming a disulfide-linked inactive homodimer. Interacts with DELE1; binds both to full-length DELE1 and processed form of DELE1 (S-DELE1) in response to stress, leading to activate its protein kinase activity and trigger the integrated stress response (ISR).</text>
</comment>
<feature type="compositionally biased region" description="Polar residues" evidence="21">
    <location>
        <begin position="479"/>
        <end position="490"/>
    </location>
</feature>
<dbReference type="InterPro" id="IPR011009">
    <property type="entry name" value="Kinase-like_dom_sf"/>
</dbReference>
<dbReference type="Pfam" id="PF00069">
    <property type="entry name" value="Pkinase"/>
    <property type="match status" value="2"/>
</dbReference>
<dbReference type="EMBL" id="OV696692">
    <property type="protein sequence ID" value="CAH1269228.1"/>
    <property type="molecule type" value="Genomic_DNA"/>
</dbReference>
<feature type="domain" description="Protein kinase" evidence="22">
    <location>
        <begin position="155"/>
        <end position="451"/>
    </location>
</feature>
<evidence type="ECO:0000256" key="16">
    <source>
        <dbReference type="ARBA" id="ARBA00046654"/>
    </source>
</evidence>
<evidence type="ECO:0000256" key="17">
    <source>
        <dbReference type="ARBA" id="ARBA00048659"/>
    </source>
</evidence>
<keyword evidence="7" id="KW-0418">Kinase</keyword>
<evidence type="ECO:0000256" key="7">
    <source>
        <dbReference type="ARBA" id="ARBA00022777"/>
    </source>
</evidence>
<feature type="binding site" evidence="19">
    <location>
        <position position="185"/>
    </location>
    <ligand>
        <name>ATP</name>
        <dbReference type="ChEBI" id="CHEBI:30616"/>
    </ligand>
</feature>
<dbReference type="PROSITE" id="PS50011">
    <property type="entry name" value="PROTEIN_KINASE_DOM"/>
    <property type="match status" value="2"/>
</dbReference>
<dbReference type="PANTHER" id="PTHR11042:SF160">
    <property type="entry name" value="EUKARYOTIC TRANSLATION INITIATION FACTOR 2-ALPHA KINASE 1"/>
    <property type="match status" value="1"/>
</dbReference>
<organism evidence="23 24">
    <name type="scientific">Branchiostoma lanceolatum</name>
    <name type="common">Common lancelet</name>
    <name type="synonym">Amphioxus lanceolatum</name>
    <dbReference type="NCBI Taxonomy" id="7740"/>
    <lineage>
        <taxon>Eukaryota</taxon>
        <taxon>Metazoa</taxon>
        <taxon>Chordata</taxon>
        <taxon>Cephalochordata</taxon>
        <taxon>Leptocardii</taxon>
        <taxon>Amphioxiformes</taxon>
        <taxon>Branchiostomatidae</taxon>
        <taxon>Branchiostoma</taxon>
    </lineage>
</organism>
<comment type="catalytic activity">
    <reaction evidence="18">
        <text>L-seryl-[protein] + ATP = O-phospho-L-seryl-[protein] + ADP + H(+)</text>
        <dbReference type="Rhea" id="RHEA:17989"/>
        <dbReference type="Rhea" id="RHEA-COMP:9863"/>
        <dbReference type="Rhea" id="RHEA-COMP:11604"/>
        <dbReference type="ChEBI" id="CHEBI:15378"/>
        <dbReference type="ChEBI" id="CHEBI:29999"/>
        <dbReference type="ChEBI" id="CHEBI:30616"/>
        <dbReference type="ChEBI" id="CHEBI:83421"/>
        <dbReference type="ChEBI" id="CHEBI:456216"/>
        <dbReference type="EC" id="2.7.11.1"/>
    </reaction>
    <physiologicalReaction direction="left-to-right" evidence="18">
        <dbReference type="Rhea" id="RHEA:17990"/>
    </physiologicalReaction>
</comment>
<dbReference type="InterPro" id="IPR008271">
    <property type="entry name" value="Ser/Thr_kinase_AS"/>
</dbReference>
<dbReference type="SMART" id="SM00220">
    <property type="entry name" value="S_TKc"/>
    <property type="match status" value="1"/>
</dbReference>
<feature type="compositionally biased region" description="Basic and acidic residues" evidence="21">
    <location>
        <begin position="432"/>
        <end position="473"/>
    </location>
</feature>
<dbReference type="EC" id="2.7.11.1" evidence="1"/>
<dbReference type="PROSITE" id="PS00107">
    <property type="entry name" value="PROTEIN_KINASE_ATP"/>
    <property type="match status" value="1"/>
</dbReference>
<dbReference type="Pfam" id="PF22949">
    <property type="entry name" value="HRI2_3H"/>
    <property type="match status" value="1"/>
</dbReference>
<evidence type="ECO:0000256" key="5">
    <source>
        <dbReference type="ARBA" id="ARBA00022737"/>
    </source>
</evidence>
<reference evidence="23" key="1">
    <citation type="submission" date="2022-01" db="EMBL/GenBank/DDBJ databases">
        <authorList>
            <person name="Braso-Vives M."/>
        </authorList>
    </citation>
    <scope>NUCLEOTIDE SEQUENCE</scope>
</reference>
<keyword evidence="8 19" id="KW-0067">ATP-binding</keyword>
<dbReference type="InterPro" id="IPR000719">
    <property type="entry name" value="Prot_kinase_dom"/>
</dbReference>
<evidence type="ECO:0000256" key="12">
    <source>
        <dbReference type="ARBA" id="ARBA00037982"/>
    </source>
</evidence>
<keyword evidence="24" id="KW-1185">Reference proteome</keyword>
<dbReference type="Gene3D" id="3.30.200.20">
    <property type="entry name" value="Phosphorylase Kinase, domain 1"/>
    <property type="match status" value="1"/>
</dbReference>
<accession>A0A8K0A4P2</accession>
<comment type="catalytic activity">
    <reaction evidence="17">
        <text>L-threonyl-[protein] + ATP = O-phospho-L-threonyl-[protein] + ADP + H(+)</text>
        <dbReference type="Rhea" id="RHEA:46608"/>
        <dbReference type="Rhea" id="RHEA-COMP:11060"/>
        <dbReference type="Rhea" id="RHEA-COMP:11605"/>
        <dbReference type="ChEBI" id="CHEBI:15378"/>
        <dbReference type="ChEBI" id="CHEBI:30013"/>
        <dbReference type="ChEBI" id="CHEBI:30616"/>
        <dbReference type="ChEBI" id="CHEBI:61977"/>
        <dbReference type="ChEBI" id="CHEBI:456216"/>
        <dbReference type="EC" id="2.7.11.1"/>
    </reaction>
    <physiologicalReaction direction="left-to-right" evidence="17">
        <dbReference type="Rhea" id="RHEA:46609"/>
    </physiologicalReaction>
</comment>
<feature type="region of interest" description="Disordered" evidence="21">
    <location>
        <begin position="306"/>
        <end position="490"/>
    </location>
</feature>
<evidence type="ECO:0000256" key="4">
    <source>
        <dbReference type="ARBA" id="ARBA00022679"/>
    </source>
</evidence>
<evidence type="ECO:0000256" key="2">
    <source>
        <dbReference type="ARBA" id="ARBA00022527"/>
    </source>
</evidence>
<feature type="compositionally biased region" description="Polar residues" evidence="21">
    <location>
        <begin position="821"/>
        <end position="832"/>
    </location>
</feature>
<evidence type="ECO:0000256" key="20">
    <source>
        <dbReference type="SAM" id="Coils"/>
    </source>
</evidence>
<dbReference type="SUPFAM" id="SSF56112">
    <property type="entry name" value="Protein kinase-like (PK-like)"/>
    <property type="match status" value="1"/>
</dbReference>
<evidence type="ECO:0000256" key="13">
    <source>
        <dbReference type="ARBA" id="ARBA00040433"/>
    </source>
</evidence>
<dbReference type="OrthoDB" id="1405469at2759"/>
<evidence type="ECO:0000256" key="21">
    <source>
        <dbReference type="SAM" id="MobiDB-lite"/>
    </source>
</evidence>
<dbReference type="InterPro" id="IPR050339">
    <property type="entry name" value="CC_SR_Kinase"/>
</dbReference>
<keyword evidence="3" id="KW-0597">Phosphoprotein</keyword>
<comment type="similarity">
    <text evidence="12">Belongs to the protein kinase superfamily. Ser/Thr protein kinase family. GCN2 subfamily.</text>
</comment>
<protein>
    <recommendedName>
        <fullName evidence="13">Eukaryotic translation initiation factor 2-alpha kinase 1</fullName>
        <ecNumber evidence="1">2.7.11.1</ecNumber>
    </recommendedName>
    <alternativeName>
        <fullName evidence="15">Heme-regulated eukaryotic initiation factor eIF-2-alpha kinase</fullName>
    </alternativeName>
    <alternativeName>
        <fullName evidence="14">Hemin-sensitive initiation factor 2-alpha kinase</fullName>
    </alternativeName>
</protein>
<dbReference type="Proteomes" id="UP000838412">
    <property type="component" value="Chromosome 7"/>
</dbReference>
<keyword evidence="5" id="KW-0677">Repeat</keyword>
<keyword evidence="4" id="KW-0808">Transferase</keyword>
<feature type="compositionally biased region" description="Polar residues" evidence="21">
    <location>
        <begin position="577"/>
        <end position="587"/>
    </location>
</feature>
<sequence>MISPESDLEDSSYTSASNFAVVRRQAANPAPSMLLVSMLEHLCSLYETDQEKRNKLFKVICEHLTKMKIVSGVSWLDEFGSVREQYKKAFSNLVSAAVESIRTVPTDQAVVPLPRPTTTADRIKLLFQDSSVFSPRPGPPLDAFQTFASRYANEFLELDRLGKGGFGRVFKVKNKLDGQEYAVKKIFLKESNMDVFFRIVREVKLLASLQHANVVRYHTAWMEYSNPILTSNRSSSTNLPVLETSYLQDMQNLRSSYLYADSSSIVFQESAASDSEATVLKRRSPLNESNDYNVSVESYLQDNHNWKLGSSDSDESLPEHQYKEDETRLVGTEDGTASKDVTNRCEEVRQLDESDKECPVDTVELESEKTSPKTGILLDTIPWQTATKEEADNNGEKTSRLLETIPWETSRKEDESSSQKTSKRLDTIPWETSRKEKNRPSEKASELQDTIRWETSRKEGANKNRPSEKRPKLQDTIPWETSRNEGPNSNVVETSQLEDTIQWQTPEREKEAKKMTELMEKLELKIHEAEKVVPEINERSPEAFNTREWGKPPEKQNMVKERQHHSVIIPTLEGEASTKSQPDSEQPVTKKDSEMTSCYRESSLHTSLHTSFKSGTGFEEEIHFESSSFSSSVRLGHSLPGAVVPFTSTPKDSLDVPVRGNFTPLSSVKRQHSWNRGERNGHTETHVCGDRCKLRLKGLADCDLVAETSGVVLYIQMQLCQRSLRDWMVSRNAQAALLRDPFSFVSEDENMRLFQEILQGVNYIHSQGLMHRDLKPPNIFLIGEDEHVCIGDFGLAREDLLESHGSSPPLTPLEMPDVATGETTHTSGVGTCTYASPEQLKGTTYNSKSDMYSMGVILFELFHPFGTEMERAKSIQDVREGRVLPPVLVERWPRQCDFMQLLTSDDPKYRPSAKDILNSNLFHSKDEVIANLKAVVDKQSQEMEDLRRQLREREDMLSQLRRDRSTH</sequence>
<evidence type="ECO:0000256" key="8">
    <source>
        <dbReference type="ARBA" id="ARBA00022840"/>
    </source>
</evidence>
<keyword evidence="2" id="KW-0723">Serine/threonine-protein kinase</keyword>
<dbReference type="Gene3D" id="1.10.510.10">
    <property type="entry name" value="Transferase(Phosphotransferase) domain 1"/>
    <property type="match status" value="1"/>
</dbReference>
<dbReference type="InterPro" id="IPR054521">
    <property type="entry name" value="HRI2_3H"/>
</dbReference>
<evidence type="ECO:0000256" key="11">
    <source>
        <dbReference type="ARBA" id="ARBA00023193"/>
    </source>
</evidence>
<gene>
    <name evidence="23" type="primary">EIF2AK1</name>
    <name evidence="23" type="ORF">BLAG_LOCUS21939</name>
</gene>
<feature type="region of interest" description="Disordered" evidence="21">
    <location>
        <begin position="573"/>
        <end position="602"/>
    </location>
</feature>
<evidence type="ECO:0000256" key="3">
    <source>
        <dbReference type="ARBA" id="ARBA00022553"/>
    </source>
</evidence>
<evidence type="ECO:0000256" key="14">
    <source>
        <dbReference type="ARBA" id="ARBA00042456"/>
    </source>
</evidence>
<evidence type="ECO:0000256" key="18">
    <source>
        <dbReference type="ARBA" id="ARBA00048977"/>
    </source>
</evidence>
<feature type="domain" description="Protein kinase" evidence="22">
    <location>
        <begin position="629"/>
        <end position="922"/>
    </location>
</feature>
<evidence type="ECO:0000256" key="15">
    <source>
        <dbReference type="ARBA" id="ARBA00042914"/>
    </source>
</evidence>
<evidence type="ECO:0000256" key="19">
    <source>
        <dbReference type="PROSITE-ProRule" id="PRU10141"/>
    </source>
</evidence>
<dbReference type="PANTHER" id="PTHR11042">
    <property type="entry name" value="EUKARYOTIC TRANSLATION INITIATION FACTOR 2-ALPHA KINASE EIF2-ALPHA KINASE -RELATED"/>
    <property type="match status" value="1"/>
</dbReference>
<name>A0A8K0A4P2_BRALA</name>